<dbReference type="InterPro" id="IPR000182">
    <property type="entry name" value="GNAT_dom"/>
</dbReference>
<dbReference type="OrthoDB" id="8479334at2"/>
<evidence type="ECO:0000313" key="3">
    <source>
        <dbReference type="Proteomes" id="UP000025241"/>
    </source>
</evidence>
<reference evidence="2 3" key="2">
    <citation type="submission" date="2014-05" db="EMBL/GenBank/DDBJ databases">
        <title>Genome sequence of the 3-chlorobenzoate degrading bacterium Pseudomonas knackmussii B13 shows multiple evidence for horizontal gene transfer.</title>
        <authorList>
            <person name="Miyazaki R."/>
            <person name="Bertelli C."/>
            <person name="Falquet L."/>
            <person name="Robinson-Rechavi M."/>
            <person name="Gharib W."/>
            <person name="Roy S."/>
            <person name="Van der Meer J.R."/>
        </authorList>
    </citation>
    <scope>NUCLEOTIDE SEQUENCE [LARGE SCALE GENOMIC DNA]</scope>
    <source>
        <strain evidence="2 3">B13</strain>
    </source>
</reference>
<dbReference type="Gene3D" id="3.40.630.30">
    <property type="match status" value="1"/>
</dbReference>
<reference evidence="2 3" key="1">
    <citation type="submission" date="2013-03" db="EMBL/GenBank/DDBJ databases">
        <authorList>
            <person name="Linke B."/>
        </authorList>
    </citation>
    <scope>NUCLEOTIDE SEQUENCE [LARGE SCALE GENOMIC DNA]</scope>
    <source>
        <strain evidence="2 3">B13</strain>
    </source>
</reference>
<evidence type="ECO:0000259" key="1">
    <source>
        <dbReference type="PROSITE" id="PS51186"/>
    </source>
</evidence>
<dbReference type="HOGENOM" id="CLU_112329_0_0_6"/>
<dbReference type="PROSITE" id="PS51186">
    <property type="entry name" value="GNAT"/>
    <property type="match status" value="1"/>
</dbReference>
<dbReference type="Pfam" id="PF00583">
    <property type="entry name" value="Acetyltransf_1"/>
    <property type="match status" value="1"/>
</dbReference>
<dbReference type="GO" id="GO:0016747">
    <property type="term" value="F:acyltransferase activity, transferring groups other than amino-acyl groups"/>
    <property type="evidence" value="ECO:0007669"/>
    <property type="project" value="InterPro"/>
</dbReference>
<evidence type="ECO:0000313" key="2">
    <source>
        <dbReference type="EMBL" id="CDF84433.1"/>
    </source>
</evidence>
<dbReference type="eggNOG" id="COG5628">
    <property type="taxonomic scope" value="Bacteria"/>
</dbReference>
<dbReference type="Proteomes" id="UP000025241">
    <property type="component" value="Chromosome I"/>
</dbReference>
<proteinExistence type="predicted"/>
<dbReference type="STRING" id="1301098.PKB_3086"/>
<name>A0A024HIZ9_PSEKB</name>
<dbReference type="CDD" id="cd04301">
    <property type="entry name" value="NAT_SF"/>
    <property type="match status" value="1"/>
</dbReference>
<protein>
    <recommendedName>
        <fullName evidence="1">N-acetyltransferase domain-containing protein</fullName>
    </recommendedName>
</protein>
<dbReference type="SUPFAM" id="SSF55729">
    <property type="entry name" value="Acyl-CoA N-acyltransferases (Nat)"/>
    <property type="match status" value="1"/>
</dbReference>
<dbReference type="EMBL" id="HG322950">
    <property type="protein sequence ID" value="CDF84433.1"/>
    <property type="molecule type" value="Genomic_DNA"/>
</dbReference>
<dbReference type="RefSeq" id="WP_043252985.1">
    <property type="nucleotide sequence ID" value="NZ_HG322950.1"/>
</dbReference>
<feature type="domain" description="N-acetyltransferase" evidence="1">
    <location>
        <begin position="7"/>
        <end position="158"/>
    </location>
</feature>
<gene>
    <name evidence="2" type="ORF">PKB_3086</name>
</gene>
<dbReference type="InterPro" id="IPR016181">
    <property type="entry name" value="Acyl_CoA_acyltransferase"/>
</dbReference>
<keyword evidence="3" id="KW-1185">Reference proteome</keyword>
<dbReference type="AlphaFoldDB" id="A0A024HIZ9"/>
<dbReference type="KEGG" id="pkc:PKB_3086"/>
<organism evidence="2 3">
    <name type="scientific">Pseudomonas knackmussii (strain DSM 6978 / CCUG 54928 / LMG 23759 / B13)</name>
    <dbReference type="NCBI Taxonomy" id="1301098"/>
    <lineage>
        <taxon>Bacteria</taxon>
        <taxon>Pseudomonadati</taxon>
        <taxon>Pseudomonadota</taxon>
        <taxon>Gammaproteobacteria</taxon>
        <taxon>Pseudomonadales</taxon>
        <taxon>Pseudomonadaceae</taxon>
        <taxon>Pseudomonas</taxon>
    </lineage>
</organism>
<dbReference type="PATRIC" id="fig|1301098.3.peg.3112"/>
<sequence>MSGGTVELLRTSAEQADIIRNLYQYYAYESSDWEQEDVEADGRFYIHEEHLVRYWQDPQWSANLILVDGYIAGFLLIESNDLSGLGALELADLFVLKKYRRMGVGSAVALQVLGNGNDAWLVRFYRQDEAAQAFWRAVFAELPRPVRDIVLDDEPELQTFLVTPAHH</sequence>
<accession>A0A024HIZ9</accession>